<protein>
    <submittedName>
        <fullName evidence="3">AP-4 complex subunit mu-1-like</fullName>
    </submittedName>
</protein>
<organism evidence="2 3">
    <name type="scientific">Priapulus caudatus</name>
    <name type="common">Priapulid worm</name>
    <dbReference type="NCBI Taxonomy" id="37621"/>
    <lineage>
        <taxon>Eukaryota</taxon>
        <taxon>Metazoa</taxon>
        <taxon>Ecdysozoa</taxon>
        <taxon>Scalidophora</taxon>
        <taxon>Priapulida</taxon>
        <taxon>Priapulimorpha</taxon>
        <taxon>Priapulimorphida</taxon>
        <taxon>Priapulidae</taxon>
        <taxon>Priapulus</taxon>
    </lineage>
</organism>
<evidence type="ECO:0000313" key="3">
    <source>
        <dbReference type="RefSeq" id="XP_014672503.1"/>
    </source>
</evidence>
<evidence type="ECO:0000259" key="1">
    <source>
        <dbReference type="PROSITE" id="PS51072"/>
    </source>
</evidence>
<gene>
    <name evidence="3" type="primary">LOC106812981</name>
</gene>
<accession>A0ABM1EJY2</accession>
<dbReference type="Pfam" id="PF00928">
    <property type="entry name" value="Adap_comp_sub"/>
    <property type="match status" value="1"/>
</dbReference>
<dbReference type="Gene3D" id="2.60.40.1170">
    <property type="entry name" value="Mu homology domain, subdomain B"/>
    <property type="match status" value="1"/>
</dbReference>
<dbReference type="SUPFAM" id="SSF49447">
    <property type="entry name" value="Second domain of Mu2 adaptin subunit (ap50) of ap2 adaptor"/>
    <property type="match status" value="1"/>
</dbReference>
<name>A0ABM1EJY2_PRICU</name>
<dbReference type="InterPro" id="IPR036168">
    <property type="entry name" value="AP2_Mu_C_sf"/>
</dbReference>
<dbReference type="RefSeq" id="XP_014672503.1">
    <property type="nucleotide sequence ID" value="XM_014817017.1"/>
</dbReference>
<evidence type="ECO:0000313" key="2">
    <source>
        <dbReference type="Proteomes" id="UP000695022"/>
    </source>
</evidence>
<proteinExistence type="predicted"/>
<dbReference type="Proteomes" id="UP000695022">
    <property type="component" value="Unplaced"/>
</dbReference>
<dbReference type="PROSITE" id="PS51072">
    <property type="entry name" value="MHD"/>
    <property type="match status" value="1"/>
</dbReference>
<dbReference type="InterPro" id="IPR028565">
    <property type="entry name" value="MHD"/>
</dbReference>
<feature type="domain" description="MHD" evidence="1">
    <location>
        <begin position="1"/>
        <end position="81"/>
    </location>
</feature>
<keyword evidence="2" id="KW-1185">Reference proteome</keyword>
<dbReference type="GeneID" id="106812981"/>
<sequence length="81" mass="9061">MEVILKLRCDIPARTKAVNISLTIPVPKETSGMSHQLGLSGQTAEFQPKEKQILWKVNSMMGETSHIAQFKVLVLCILQRV</sequence>
<reference evidence="3" key="1">
    <citation type="submission" date="2025-08" db="UniProtKB">
        <authorList>
            <consortium name="RefSeq"/>
        </authorList>
    </citation>
    <scope>IDENTIFICATION</scope>
</reference>